<evidence type="ECO:0000256" key="3">
    <source>
        <dbReference type="SAM" id="MobiDB-lite"/>
    </source>
</evidence>
<sequence>MMSSQTWLPFFIFLIQTSISSTFVTAQTLLTYVCLNNGNYTSNSTFSNNLNTIFSSLPSNMSNQGFLNSSLGQNPPDRVNVIALCRGDIQPDLCRSCIHNATIELLDLCPNQRQAMQWREFCMLRYSNNSNIFGNMADSPVRMLRNTANVTSPQQFHDDLRALFEQLRVQAASGGSLIKVAAGNRTAPDFQTIYGLLQCSPDVSPDDCSLCLTRAAQRIPGCCPDARGVRILQPSCTLRYESAPFYNLSRIQEAQPTALGPSPPRPPPPVPPLPSPPGNGNDDNTTRTVIIIVVVIIISLTIAIAACVGIFMRKRRKHKAEERVDHDEDMSTAESLQYDFGKIRAATNDFTDSSKLGQGGFGAVYKVSGNGVAM</sequence>
<dbReference type="Gene3D" id="3.30.430.20">
    <property type="entry name" value="Gnk2 domain, C-X8-C-X2-C motif"/>
    <property type="match status" value="2"/>
</dbReference>
<keyword evidence="4" id="KW-1133">Transmembrane helix</keyword>
<keyword evidence="1 5" id="KW-0732">Signal</keyword>
<dbReference type="InterPro" id="IPR038408">
    <property type="entry name" value="GNK2_sf"/>
</dbReference>
<organism evidence="7 8">
    <name type="scientific">Buddleja alternifolia</name>
    <dbReference type="NCBI Taxonomy" id="168488"/>
    <lineage>
        <taxon>Eukaryota</taxon>
        <taxon>Viridiplantae</taxon>
        <taxon>Streptophyta</taxon>
        <taxon>Embryophyta</taxon>
        <taxon>Tracheophyta</taxon>
        <taxon>Spermatophyta</taxon>
        <taxon>Magnoliopsida</taxon>
        <taxon>eudicotyledons</taxon>
        <taxon>Gunneridae</taxon>
        <taxon>Pentapetalae</taxon>
        <taxon>asterids</taxon>
        <taxon>lamiids</taxon>
        <taxon>Lamiales</taxon>
        <taxon>Scrophulariaceae</taxon>
        <taxon>Buddlejeae</taxon>
        <taxon>Buddleja</taxon>
    </lineage>
</organism>
<keyword evidence="8" id="KW-1185">Reference proteome</keyword>
<feature type="signal peptide" evidence="5">
    <location>
        <begin position="1"/>
        <end position="20"/>
    </location>
</feature>
<dbReference type="Pfam" id="PF01657">
    <property type="entry name" value="Stress-antifung"/>
    <property type="match status" value="2"/>
</dbReference>
<dbReference type="Proteomes" id="UP000826271">
    <property type="component" value="Unassembled WGS sequence"/>
</dbReference>
<dbReference type="CDD" id="cd23509">
    <property type="entry name" value="Gnk2-like"/>
    <property type="match status" value="2"/>
</dbReference>
<evidence type="ECO:0000256" key="4">
    <source>
        <dbReference type="SAM" id="Phobius"/>
    </source>
</evidence>
<dbReference type="FunFam" id="3.30.430.20:FF:000002">
    <property type="entry name" value="Cysteine-rich receptor-like protein kinase 10"/>
    <property type="match status" value="1"/>
</dbReference>
<reference evidence="7" key="1">
    <citation type="submission" date="2019-10" db="EMBL/GenBank/DDBJ databases">
        <authorList>
            <person name="Zhang R."/>
            <person name="Pan Y."/>
            <person name="Wang J."/>
            <person name="Ma R."/>
            <person name="Yu S."/>
        </authorList>
    </citation>
    <scope>NUCLEOTIDE SEQUENCE</scope>
    <source>
        <strain evidence="7">LA-IB0</strain>
        <tissue evidence="7">Leaf</tissue>
    </source>
</reference>
<protein>
    <recommendedName>
        <fullName evidence="6">Gnk2-homologous domain-containing protein</fullName>
    </recommendedName>
</protein>
<dbReference type="Gene3D" id="3.30.200.20">
    <property type="entry name" value="Phosphorylase Kinase, domain 1"/>
    <property type="match status" value="1"/>
</dbReference>
<feature type="domain" description="Gnk2-homologous" evidence="6">
    <location>
        <begin position="28"/>
        <end position="131"/>
    </location>
</feature>
<accession>A0AAV6XJ33</accession>
<keyword evidence="2" id="KW-0677">Repeat</keyword>
<dbReference type="EMBL" id="WHWC01000005">
    <property type="protein sequence ID" value="KAG8382488.1"/>
    <property type="molecule type" value="Genomic_DNA"/>
</dbReference>
<dbReference type="PANTHER" id="PTHR32099:SF51">
    <property type="entry name" value="CYSTEINE-RICH RECEPTOR-LIKE PROTEIN KINASE 25 ISOFORM X1"/>
    <property type="match status" value="1"/>
</dbReference>
<keyword evidence="4" id="KW-0812">Transmembrane</keyword>
<dbReference type="PANTHER" id="PTHR32099">
    <property type="entry name" value="CYSTEINE-RICH REPEAT SECRETORY PROTEIN"/>
    <property type="match status" value="1"/>
</dbReference>
<dbReference type="FunFam" id="3.30.430.20:FF:000003">
    <property type="entry name" value="Cysteine-rich RLK (RECEPTOR-like protein kinase) 10"/>
    <property type="match status" value="1"/>
</dbReference>
<keyword evidence="4" id="KW-0472">Membrane</keyword>
<dbReference type="AlphaFoldDB" id="A0AAV6XJ33"/>
<dbReference type="InterPro" id="IPR002902">
    <property type="entry name" value="GNK2"/>
</dbReference>
<evidence type="ECO:0000256" key="2">
    <source>
        <dbReference type="ARBA" id="ARBA00022737"/>
    </source>
</evidence>
<comment type="caution">
    <text evidence="7">The sequence shown here is derived from an EMBL/GenBank/DDBJ whole genome shotgun (WGS) entry which is preliminary data.</text>
</comment>
<feature type="chain" id="PRO_5043574479" description="Gnk2-homologous domain-containing protein" evidence="5">
    <location>
        <begin position="21"/>
        <end position="374"/>
    </location>
</feature>
<proteinExistence type="predicted"/>
<evidence type="ECO:0000313" key="8">
    <source>
        <dbReference type="Proteomes" id="UP000826271"/>
    </source>
</evidence>
<dbReference type="PROSITE" id="PS51473">
    <property type="entry name" value="GNK2"/>
    <property type="match status" value="2"/>
</dbReference>
<feature type="region of interest" description="Disordered" evidence="3">
    <location>
        <begin position="256"/>
        <end position="282"/>
    </location>
</feature>
<feature type="domain" description="Gnk2-homologous" evidence="6">
    <location>
        <begin position="138"/>
        <end position="245"/>
    </location>
</feature>
<gene>
    <name evidence="7" type="ORF">BUALT_Bualt05G0082500</name>
</gene>
<evidence type="ECO:0000256" key="5">
    <source>
        <dbReference type="SAM" id="SignalP"/>
    </source>
</evidence>
<evidence type="ECO:0000256" key="1">
    <source>
        <dbReference type="ARBA" id="ARBA00022729"/>
    </source>
</evidence>
<name>A0AAV6XJ33_9LAMI</name>
<feature type="compositionally biased region" description="Pro residues" evidence="3">
    <location>
        <begin position="261"/>
        <end position="277"/>
    </location>
</feature>
<feature type="transmembrane region" description="Helical" evidence="4">
    <location>
        <begin position="289"/>
        <end position="311"/>
    </location>
</feature>
<evidence type="ECO:0000313" key="7">
    <source>
        <dbReference type="EMBL" id="KAG8382488.1"/>
    </source>
</evidence>
<evidence type="ECO:0000259" key="6">
    <source>
        <dbReference type="PROSITE" id="PS51473"/>
    </source>
</evidence>